<dbReference type="PROSITE" id="PS50007">
    <property type="entry name" value="PIPLC_X_DOMAIN"/>
    <property type="match status" value="1"/>
</dbReference>
<protein>
    <recommendedName>
        <fullName evidence="6">REase associating with pPIWI RE domain-containing protein</fullName>
    </recommendedName>
</protein>
<dbReference type="Pfam" id="PF18154">
    <property type="entry name" value="pPIWI_RE_REase"/>
    <property type="match status" value="1"/>
</dbReference>
<evidence type="ECO:0000313" key="5">
    <source>
        <dbReference type="Proteomes" id="UP000678016"/>
    </source>
</evidence>
<feature type="region of interest" description="Disordered" evidence="1">
    <location>
        <begin position="242"/>
        <end position="263"/>
    </location>
</feature>
<feature type="domain" description="REase associating with pPIWI RE" evidence="2">
    <location>
        <begin position="283"/>
        <end position="394"/>
    </location>
</feature>
<dbReference type="RefSeq" id="WP_212640000.1">
    <property type="nucleotide sequence ID" value="NZ_CP074132.1"/>
</dbReference>
<dbReference type="Proteomes" id="UP000678016">
    <property type="component" value="Chromosome"/>
</dbReference>
<name>A0ABX8BXJ1_9ACTN</name>
<reference evidence="5" key="1">
    <citation type="submission" date="2021-05" db="EMBL/GenBank/DDBJ databases">
        <title>Direct Submission.</title>
        <authorList>
            <person name="Li K."/>
            <person name="Gao J."/>
        </authorList>
    </citation>
    <scope>NUCLEOTIDE SEQUENCE [LARGE SCALE GENOMIC DNA]</scope>
    <source>
        <strain evidence="5">HDS12</strain>
    </source>
</reference>
<sequence length="398" mass="45492">MLPTEERLLRRDKLVTGAIRAGYAWTVFDAEKDAWLELARMTGVIMNACGPGQGPNTPSALIRALSRPLRQMAPALFEDDPVGDLAVCHGGDRHEKVQLSDSVYEYGCEHIVALLEGENGSGGRGWMPTWAWTRAELIEHQAFATIKEGATDREYTAHRKYIVENPSGTRQQLVDEFADVRGDQRQVRYVLIPPERRFEGDFWWPCPVCRWPMYVQDTEVRCQYAPHNAVYYVRTERRRGMPMLQPRDGDVPRQPKTRRFHADGPKQTVCVEQAVWRFIVVPGISEIELFRQLERLRSRGVEVDLWPGKDTYDITVRIPALQWTKHLDVKDVTHAAHLAERIAANSPAAPTIVLPDHRGKAQRDELADLLNPRHRYEVVLAGDVVKDVKQRLRKVKNA</sequence>
<accession>A0ABX8BXJ1</accession>
<evidence type="ECO:0000259" key="2">
    <source>
        <dbReference type="Pfam" id="PF18154"/>
    </source>
</evidence>
<proteinExistence type="predicted"/>
<evidence type="ECO:0000313" key="4">
    <source>
        <dbReference type="EMBL" id="QUX26910.1"/>
    </source>
</evidence>
<organism evidence="4 5">
    <name type="scientific">Nocardiopsis akebiae</name>
    <dbReference type="NCBI Taxonomy" id="2831968"/>
    <lineage>
        <taxon>Bacteria</taxon>
        <taxon>Bacillati</taxon>
        <taxon>Actinomycetota</taxon>
        <taxon>Actinomycetes</taxon>
        <taxon>Streptosporangiales</taxon>
        <taxon>Nocardiopsidaceae</taxon>
        <taxon>Nocardiopsis</taxon>
    </lineage>
</organism>
<feature type="domain" description="pPIWI-RE three-gene island" evidence="3">
    <location>
        <begin position="13"/>
        <end position="169"/>
    </location>
</feature>
<evidence type="ECO:0008006" key="6">
    <source>
        <dbReference type="Google" id="ProtNLM"/>
    </source>
</evidence>
<keyword evidence="5" id="KW-1185">Reference proteome</keyword>
<dbReference type="InterPro" id="IPR040828">
    <property type="entry name" value="pPIWI_RE_REase"/>
</dbReference>
<evidence type="ECO:0000256" key="1">
    <source>
        <dbReference type="SAM" id="MobiDB-lite"/>
    </source>
</evidence>
<evidence type="ECO:0000259" key="3">
    <source>
        <dbReference type="Pfam" id="PF18156"/>
    </source>
</evidence>
<dbReference type="EMBL" id="CP074132">
    <property type="protein sequence ID" value="QUX26910.1"/>
    <property type="molecule type" value="Genomic_DNA"/>
</dbReference>
<dbReference type="InterPro" id="IPR041191">
    <property type="entry name" value="pPIWI_RE_Y"/>
</dbReference>
<dbReference type="Pfam" id="PF18156">
    <property type="entry name" value="pPIWI_RE_Y"/>
    <property type="match status" value="1"/>
</dbReference>
<gene>
    <name evidence="4" type="ORF">KGD83_16225</name>
</gene>